<protein>
    <recommendedName>
        <fullName evidence="3">RNA-directed RNA polymerase</fullName>
    </recommendedName>
</protein>
<reference evidence="1" key="1">
    <citation type="submission" date="2023-10" db="EMBL/GenBank/DDBJ databases">
        <authorList>
            <person name="Chen Y."/>
            <person name="Shah S."/>
            <person name="Dougan E. K."/>
            <person name="Thang M."/>
            <person name="Chan C."/>
        </authorList>
    </citation>
    <scope>NUCLEOTIDE SEQUENCE [LARGE SCALE GENOMIC DNA]</scope>
</reference>
<evidence type="ECO:0000313" key="2">
    <source>
        <dbReference type="Proteomes" id="UP001189429"/>
    </source>
</evidence>
<dbReference type="EMBL" id="CAUYUJ010018126">
    <property type="protein sequence ID" value="CAK0880868.1"/>
    <property type="molecule type" value="Genomic_DNA"/>
</dbReference>
<organism evidence="1 2">
    <name type="scientific">Prorocentrum cordatum</name>
    <dbReference type="NCBI Taxonomy" id="2364126"/>
    <lineage>
        <taxon>Eukaryota</taxon>
        <taxon>Sar</taxon>
        <taxon>Alveolata</taxon>
        <taxon>Dinophyceae</taxon>
        <taxon>Prorocentrales</taxon>
        <taxon>Prorocentraceae</taxon>
        <taxon>Prorocentrum</taxon>
    </lineage>
</organism>
<name>A0ABN9W458_9DINO</name>
<proteinExistence type="predicted"/>
<evidence type="ECO:0000313" key="1">
    <source>
        <dbReference type="EMBL" id="CAK0880868.1"/>
    </source>
</evidence>
<keyword evidence="2" id="KW-1185">Reference proteome</keyword>
<sequence>VAGYAVGWWSSGGQRCICSCEVSGSVDRDIIGVLQRQLDRCGPDQLTSPPPTTCHCDAGSAWVGAAAGFAVGVVMSDHPPAPSWLRSLIPGARLYVRYPDEDLWHERLLCGRVRADGWSWVVLTPTEDQHEEDFVDAAEILACGPKGGTPVKLYGKHLFRMEHRSNTPYSDFMAAGLKLADELVSAGGGGPAPPPEAGPLAPLADADVGRDPATKWISLESRFGYAAGDPIDVVGQPFLRSGDRGVVELAEGPIAVGISDTVVTGLTPRAGPLDSRLLGTSSDATFKRQSFAQRSQLLETGDNQKWMAQGPPTMRWVCLARVEGNTTPKQRHFWDGINAAALESFETVSRRFQLWEEFYAEALRIAEAGDHGDDLGERRLSLGNHRSKGLAIVSPELEQLVATKLQEESAVLKERRKGREERRGGAFAVVVRLAIIEIMEVQRDVLPLPNCAERLLDLFSLVRVGPDRCAHEIGGCVRASRP</sequence>
<dbReference type="Proteomes" id="UP001189429">
    <property type="component" value="Unassembled WGS sequence"/>
</dbReference>
<gene>
    <name evidence="1" type="ORF">PCOR1329_LOCUS63890</name>
</gene>
<comment type="caution">
    <text evidence="1">The sequence shown here is derived from an EMBL/GenBank/DDBJ whole genome shotgun (WGS) entry which is preliminary data.</text>
</comment>
<feature type="non-terminal residue" evidence="1">
    <location>
        <position position="1"/>
    </location>
</feature>
<evidence type="ECO:0008006" key="3">
    <source>
        <dbReference type="Google" id="ProtNLM"/>
    </source>
</evidence>
<accession>A0ABN9W458</accession>